<keyword evidence="1" id="KW-0472">Membrane</keyword>
<evidence type="ECO:0000313" key="3">
    <source>
        <dbReference type="Proteomes" id="UP000185544"/>
    </source>
</evidence>
<dbReference type="Proteomes" id="UP000185544">
    <property type="component" value="Chromosome"/>
</dbReference>
<accession>A0A1L6MY73</accession>
<evidence type="ECO:0008006" key="4">
    <source>
        <dbReference type="Google" id="ProtNLM"/>
    </source>
</evidence>
<dbReference type="RefSeq" id="WP_075277190.1">
    <property type="nucleotide sequence ID" value="NZ_CP016908.1"/>
</dbReference>
<name>A0A1L6MY73_9BACT</name>
<keyword evidence="1" id="KW-1133">Transmembrane helix</keyword>
<gene>
    <name evidence="2" type="ORF">BCY86_07415</name>
</gene>
<dbReference type="OrthoDB" id="5325135at2"/>
<keyword evidence="1" id="KW-0812">Transmembrane</keyword>
<evidence type="ECO:0000256" key="1">
    <source>
        <dbReference type="SAM" id="Phobius"/>
    </source>
</evidence>
<proteinExistence type="predicted"/>
<dbReference type="AlphaFoldDB" id="A0A1L6MY73"/>
<protein>
    <recommendedName>
        <fullName evidence="4">Pilus assembly protein</fullName>
    </recommendedName>
</protein>
<dbReference type="KEGG" id="pabo:BCY86_07415"/>
<reference evidence="2 3" key="1">
    <citation type="submission" date="2016-08" db="EMBL/GenBank/DDBJ databases">
        <title>Identification and validation of antigenic proteins from Pajaroellobacter abortibovis using de-novo genome sequence assembly and reverse vaccinology.</title>
        <authorList>
            <person name="Welly B.T."/>
            <person name="Miller M.R."/>
            <person name="Stott J.L."/>
            <person name="Blanchard M.T."/>
            <person name="Islas-Trejo A.D."/>
            <person name="O'Rourke S.M."/>
            <person name="Young A.E."/>
            <person name="Medrano J.F."/>
            <person name="Van Eenennaam A.L."/>
        </authorList>
    </citation>
    <scope>NUCLEOTIDE SEQUENCE [LARGE SCALE GENOMIC DNA]</scope>
    <source>
        <strain evidence="2 3">BTF92-0548A/99-0131</strain>
    </source>
</reference>
<sequence>MRVYSIRQLLKDTRGAELVEYVVILGLVALIAIAGFKLFGTTVTNKIKGQANAVESINQSAGI</sequence>
<feature type="transmembrane region" description="Helical" evidence="1">
    <location>
        <begin position="21"/>
        <end position="40"/>
    </location>
</feature>
<dbReference type="EMBL" id="CP016908">
    <property type="protein sequence ID" value="APS00521.1"/>
    <property type="molecule type" value="Genomic_DNA"/>
</dbReference>
<keyword evidence="3" id="KW-1185">Reference proteome</keyword>
<evidence type="ECO:0000313" key="2">
    <source>
        <dbReference type="EMBL" id="APS00521.1"/>
    </source>
</evidence>
<organism evidence="2 3">
    <name type="scientific">Pajaroellobacter abortibovis</name>
    <dbReference type="NCBI Taxonomy" id="1882918"/>
    <lineage>
        <taxon>Bacteria</taxon>
        <taxon>Pseudomonadati</taxon>
        <taxon>Myxococcota</taxon>
        <taxon>Polyangia</taxon>
        <taxon>Polyangiales</taxon>
        <taxon>Polyangiaceae</taxon>
    </lineage>
</organism>
<dbReference type="STRING" id="1882918.BCY86_07415"/>